<dbReference type="AlphaFoldDB" id="A0A2J5I6B7"/>
<evidence type="ECO:0000313" key="4">
    <source>
        <dbReference type="EMBL" id="PLN85494.1"/>
    </source>
</evidence>
<protein>
    <recommendedName>
        <fullName evidence="6">Tat pathway signal sequence</fullName>
    </recommendedName>
</protein>
<dbReference type="Proteomes" id="UP000235023">
    <property type="component" value="Unassembled WGS sequence"/>
</dbReference>
<accession>A0A2J5I6B7</accession>
<keyword evidence="3" id="KW-1133">Transmembrane helix</keyword>
<reference evidence="5" key="1">
    <citation type="submission" date="2017-12" db="EMBL/GenBank/DDBJ databases">
        <authorList>
            <consortium name="DOE Joint Genome Institute"/>
            <person name="Mondo S.J."/>
            <person name="Kjaerbolling I."/>
            <person name="Vesth T.C."/>
            <person name="Frisvad J.C."/>
            <person name="Nybo J.L."/>
            <person name="Theobald S."/>
            <person name="Kuo A."/>
            <person name="Bowyer P."/>
            <person name="Matsuda Y."/>
            <person name="Lyhne E.K."/>
            <person name="Kogle M.E."/>
            <person name="Clum A."/>
            <person name="Lipzen A."/>
            <person name="Salamov A."/>
            <person name="Ngan C.Y."/>
            <person name="Daum C."/>
            <person name="Chiniquy J."/>
            <person name="Barry K."/>
            <person name="LaButti K."/>
            <person name="Haridas S."/>
            <person name="Simmons B.A."/>
            <person name="Magnuson J.K."/>
            <person name="Mortensen U.H."/>
            <person name="Larsen T.O."/>
            <person name="Grigoriev I.V."/>
            <person name="Baker S.E."/>
            <person name="Andersen M.R."/>
            <person name="Nordberg H.P."/>
            <person name="Cantor M.N."/>
            <person name="Hua S.X."/>
        </authorList>
    </citation>
    <scope>NUCLEOTIDE SEQUENCE [LARGE SCALE GENOMIC DNA]</scope>
    <source>
        <strain evidence="5">IBT 19404</strain>
    </source>
</reference>
<name>A0A2J5I6B7_9EURO</name>
<evidence type="ECO:0000313" key="5">
    <source>
        <dbReference type="Proteomes" id="UP000235023"/>
    </source>
</evidence>
<keyword evidence="5" id="KW-1185">Reference proteome</keyword>
<gene>
    <name evidence="4" type="ORF">BDW42DRAFT_190781</name>
</gene>
<dbReference type="PANTHER" id="PTHR33365:SF13">
    <property type="entry name" value="TAT PATHWAY SIGNAL SEQUENCE"/>
    <property type="match status" value="1"/>
</dbReference>
<feature type="region of interest" description="Disordered" evidence="2">
    <location>
        <begin position="1"/>
        <end position="24"/>
    </location>
</feature>
<proteinExistence type="inferred from homology"/>
<dbReference type="EMBL" id="KZ559504">
    <property type="protein sequence ID" value="PLN85494.1"/>
    <property type="molecule type" value="Genomic_DNA"/>
</dbReference>
<dbReference type="OrthoDB" id="3687641at2759"/>
<organism evidence="4 5">
    <name type="scientific">Aspergillus taichungensis</name>
    <dbReference type="NCBI Taxonomy" id="482145"/>
    <lineage>
        <taxon>Eukaryota</taxon>
        <taxon>Fungi</taxon>
        <taxon>Dikarya</taxon>
        <taxon>Ascomycota</taxon>
        <taxon>Pezizomycotina</taxon>
        <taxon>Eurotiomycetes</taxon>
        <taxon>Eurotiomycetidae</taxon>
        <taxon>Eurotiales</taxon>
        <taxon>Aspergillaceae</taxon>
        <taxon>Aspergillus</taxon>
        <taxon>Aspergillus subgen. Circumdati</taxon>
    </lineage>
</organism>
<evidence type="ECO:0008006" key="6">
    <source>
        <dbReference type="Google" id="ProtNLM"/>
    </source>
</evidence>
<keyword evidence="3" id="KW-0812">Transmembrane</keyword>
<dbReference type="InterPro" id="IPR021765">
    <property type="entry name" value="UstYa-like"/>
</dbReference>
<dbReference type="PANTHER" id="PTHR33365">
    <property type="entry name" value="YALI0B05434P"/>
    <property type="match status" value="1"/>
</dbReference>
<feature type="transmembrane region" description="Helical" evidence="3">
    <location>
        <begin position="44"/>
        <end position="65"/>
    </location>
</feature>
<keyword evidence="3" id="KW-0472">Membrane</keyword>
<sequence>MDSHATAAPPPDEEQQKSLLSEEEGVWVDTKENTTKRFPQIWQIFVYPIAVAAIFAVGAVSGYYWDDMDKHCSTYVSQPSPLLRDMGVKYHVQQYNGSFLHENIYRQDAGPEVDEAWEALGTDYRPLRVPPEAAEEAGIAHDQVKINDQYGGGYPANLEGLHHLHCLNLLRKSLYYNYDYYHDQGKGAFVNDDYIVKRHVSHCLDILRQQLMCTADTGVLGQVWVWPDDPKPFVDFNTRHKCKNYDGIRQWAYDNQLPAHPPQDFIQKQPEEGDRIYPEIP</sequence>
<evidence type="ECO:0000256" key="2">
    <source>
        <dbReference type="SAM" id="MobiDB-lite"/>
    </source>
</evidence>
<comment type="similarity">
    <text evidence="1">Belongs to the ustYa family.</text>
</comment>
<dbReference type="GO" id="GO:0043386">
    <property type="term" value="P:mycotoxin biosynthetic process"/>
    <property type="evidence" value="ECO:0007669"/>
    <property type="project" value="InterPro"/>
</dbReference>
<evidence type="ECO:0000256" key="3">
    <source>
        <dbReference type="SAM" id="Phobius"/>
    </source>
</evidence>
<evidence type="ECO:0000256" key="1">
    <source>
        <dbReference type="ARBA" id="ARBA00035112"/>
    </source>
</evidence>
<dbReference type="Pfam" id="PF11807">
    <property type="entry name" value="UstYa"/>
    <property type="match status" value="1"/>
</dbReference>